<accession>A0A2N0S4V9</accession>
<dbReference type="VEuPathDB" id="FungiDB:RhiirA1_500647"/>
<name>A0A2N0S4V9_9GLOM</name>
<organism evidence="1 2">
    <name type="scientific">Rhizophagus irregularis</name>
    <dbReference type="NCBI Taxonomy" id="588596"/>
    <lineage>
        <taxon>Eukaryota</taxon>
        <taxon>Fungi</taxon>
        <taxon>Fungi incertae sedis</taxon>
        <taxon>Mucoromycota</taxon>
        <taxon>Glomeromycotina</taxon>
        <taxon>Glomeromycetes</taxon>
        <taxon>Glomerales</taxon>
        <taxon>Glomeraceae</taxon>
        <taxon>Rhizophagus</taxon>
    </lineage>
</organism>
<dbReference type="AlphaFoldDB" id="A0A2N0S4V9"/>
<comment type="caution">
    <text evidence="1">The sequence shown here is derived from an EMBL/GenBank/DDBJ whole genome shotgun (WGS) entry which is preliminary data.</text>
</comment>
<dbReference type="EMBL" id="LLXH01000211">
    <property type="protein sequence ID" value="PKC70595.1"/>
    <property type="molecule type" value="Genomic_DNA"/>
</dbReference>
<evidence type="ECO:0000313" key="1">
    <source>
        <dbReference type="EMBL" id="PKC70595.1"/>
    </source>
</evidence>
<sequence length="171" mass="20008">MRTFTSSYKCPPLLPPFMLLSSGGKEERGSRKYFISEIRQNKYLPLNVKEPFRNQNFTLKWSHYEDDAKLTIFPEVIKDIYEWTNGHAGLVCFCGKAISSLEKELDERRCLDFVLWSNFVTSLQPTVRSKMCSPQKQQEHSRSFEGAIRCFDKEIISRALSRSFKIAKMYL</sequence>
<gene>
    <name evidence="1" type="ORF">RhiirA1_500647</name>
</gene>
<evidence type="ECO:0000313" key="2">
    <source>
        <dbReference type="Proteomes" id="UP000232688"/>
    </source>
</evidence>
<protein>
    <submittedName>
        <fullName evidence="1">Uncharacterized protein</fullName>
    </submittedName>
</protein>
<proteinExistence type="predicted"/>
<reference evidence="1 2" key="2">
    <citation type="submission" date="2017-10" db="EMBL/GenBank/DDBJ databases">
        <title>Genome analyses suggest a sexual origin of heterokaryosis in a supposedly ancient asexual fungus.</title>
        <authorList>
            <person name="Corradi N."/>
            <person name="Sedzielewska K."/>
            <person name="Noel J."/>
            <person name="Charron P."/>
            <person name="Farinelli L."/>
            <person name="Marton T."/>
            <person name="Kruger M."/>
            <person name="Pelin A."/>
            <person name="Brachmann A."/>
            <person name="Corradi N."/>
        </authorList>
    </citation>
    <scope>NUCLEOTIDE SEQUENCE [LARGE SCALE GENOMIC DNA]</scope>
    <source>
        <strain evidence="1 2">A1</strain>
    </source>
</reference>
<reference evidence="1 2" key="1">
    <citation type="submission" date="2017-10" db="EMBL/GenBank/DDBJ databases">
        <title>Extensive intraspecific genome diversity in a model arbuscular mycorrhizal fungus.</title>
        <authorList>
            <person name="Chen E.C.H."/>
            <person name="Morin E."/>
            <person name="Baudet D."/>
            <person name="Noel J."/>
            <person name="Ndikumana S."/>
            <person name="Charron P."/>
            <person name="St-Onge C."/>
            <person name="Giorgi J."/>
            <person name="Grigoriev I.V."/>
            <person name="Roux C."/>
            <person name="Martin F.M."/>
            <person name="Corradi N."/>
        </authorList>
    </citation>
    <scope>NUCLEOTIDE SEQUENCE [LARGE SCALE GENOMIC DNA]</scope>
    <source>
        <strain evidence="1 2">A1</strain>
    </source>
</reference>
<dbReference type="Proteomes" id="UP000232688">
    <property type="component" value="Unassembled WGS sequence"/>
</dbReference>